<dbReference type="GO" id="GO:0030488">
    <property type="term" value="P:tRNA methylation"/>
    <property type="evidence" value="ECO:0007669"/>
    <property type="project" value="TreeGrafter"/>
</dbReference>
<keyword evidence="3" id="KW-1185">Reference proteome</keyword>
<accession>A0AAN7NZ23</accession>
<protein>
    <recommendedName>
        <fullName evidence="1">DUF2428 domain-containing protein</fullName>
    </recommendedName>
</protein>
<organism evidence="2 3">
    <name type="scientific">Aquatica leii</name>
    <dbReference type="NCBI Taxonomy" id="1421715"/>
    <lineage>
        <taxon>Eukaryota</taxon>
        <taxon>Metazoa</taxon>
        <taxon>Ecdysozoa</taxon>
        <taxon>Arthropoda</taxon>
        <taxon>Hexapoda</taxon>
        <taxon>Insecta</taxon>
        <taxon>Pterygota</taxon>
        <taxon>Neoptera</taxon>
        <taxon>Endopterygota</taxon>
        <taxon>Coleoptera</taxon>
        <taxon>Polyphaga</taxon>
        <taxon>Elateriformia</taxon>
        <taxon>Elateroidea</taxon>
        <taxon>Lampyridae</taxon>
        <taxon>Luciolinae</taxon>
        <taxon>Aquatica</taxon>
    </lineage>
</organism>
<gene>
    <name evidence="2" type="ORF">RN001_016190</name>
</gene>
<dbReference type="PANTHER" id="PTHR14387:SF0">
    <property type="entry name" value="DUF2428 DOMAIN-CONTAINING PROTEIN"/>
    <property type="match status" value="1"/>
</dbReference>
<evidence type="ECO:0000313" key="2">
    <source>
        <dbReference type="EMBL" id="KAK4872066.1"/>
    </source>
</evidence>
<feature type="domain" description="DUF2428" evidence="1">
    <location>
        <begin position="715"/>
        <end position="846"/>
    </location>
</feature>
<dbReference type="InterPro" id="IPR019442">
    <property type="entry name" value="THADA/TRM732_DUF2428"/>
</dbReference>
<name>A0AAN7NZ23_9COLE</name>
<dbReference type="GO" id="GO:0005829">
    <property type="term" value="C:cytosol"/>
    <property type="evidence" value="ECO:0007669"/>
    <property type="project" value="TreeGrafter"/>
</dbReference>
<sequence length="1359" mass="155453">MPYFIENIVTHQWGYKSLEETENEIHNATSLIQYIGLTCGTQNYDSGTLHAEAKCILNSFLFLSENDVAKALAAHVEILEKLKQRLIIVKFSLCDVQLNILNGEAFAAILMISISNLLRRFIRNTSDESLLLRIIRCVLINLNGTITSPTCISLLNALYLLVKNSTDLSGCHQSVLNQIYLYLKGIHCKQAVKVSDEILGVVIKRMNIKEKITLFTKINQLAWWDKSECVMIIHLMKYWPITVDVEDYVNEMAPRLAAMLLENITDYAMKVLKVVINRMDFNIWNAVFIPNIVNMILIHFDNNWEMIAKTLAQCVNLGVQRFGAQVYQEIGSNMLLTCYPALVLHYSVFKGCLSIMDHQCDIHALVNSPNYISQTYGIKTLCVFNSKKSELTNWHIEQMKSYLDSTLFSSEDVFFKELHYFLSHMIVRANKMLQSNIFENLDCYTDFVRWLFEFSILGLLSRSLRGVKIGSELFNLLSNSIRNSSQSLKTKYNLDESDNYDQKQSPFYKHLLSKNAYLYDSDITYQVIVTEFLSSEKVFPEIFAIIEKWEGDSVSKITSETAFSMLESKHGKECITKAECCLTLALNRSADNKVGEILEKWKHLVRNFSSLTDLEETLAIYTFTSFISTLLQKGLITQSEYSSILACCDVLIRELVKVSFDHPHASKSIEQTFVTITNILCNVLKISNKKQLGVCFELANEIMEQGTGKSVACAAASAIHIICTNAFQSSHDEQTILNHYLESVLFSIYATPEIKLSKIRRNPEHRLIINAIVTAEMHPNRVFLNRSMRFILDVLENPSSGNSAKASALHSLEILISNSSIQNETFEYVSPAAIRAINEFSSGDWNVKNGAIQVLQALTNRLLGQKNNLTQRRRYGIDDLLLLYPDLMIHCYKQMYSPITQDTCDSVIAILALFSESFYTSYNIYNDQNISFIVKSFQKALIRLIRTNANVGVFAANAYAALYPLTNISIVMCDIVEWVKFNFDCISKNVFATVISLLVAFLNKFNAFFMSEESVGRVNCALLDLKNFLKVYNYKYELSLFNLLAVITYDVLELKDKITLILRRDETFETRLWLNTNLPFVLNNIGVEEYPSFMKRCFTFQLSNSLLKHCVESVVNRYSELKKFSLINTVLTCFITKFISLQTPNYILISFCEIILLLLEGSDCYACSRDVVLQLRRKSVTTLNIHSVSIYLAVLNYCCDYVEEDGLFLNNVLQVYTYQVANRDAELQVFIASTLIFLYNSIDISQRSDLLKISFILLLTPESATETCKFLASVFNQNLRNTYETLLSLLSVKNLLDSLKYIEEVPIFLNKLKQFVNTLGDEFEDCGMFYMKQNDHICSYKKSLLSILEKQIEIVAKMR</sequence>
<dbReference type="Pfam" id="PF10350">
    <property type="entry name" value="DUF2428"/>
    <property type="match status" value="1"/>
</dbReference>
<dbReference type="PANTHER" id="PTHR14387">
    <property type="entry name" value="THADA/DEATH RECEPTOR INTERACTING PROTEIN"/>
    <property type="match status" value="1"/>
</dbReference>
<evidence type="ECO:0000259" key="1">
    <source>
        <dbReference type="Pfam" id="PF10350"/>
    </source>
</evidence>
<evidence type="ECO:0000313" key="3">
    <source>
        <dbReference type="Proteomes" id="UP001353858"/>
    </source>
</evidence>
<proteinExistence type="predicted"/>
<reference evidence="3" key="1">
    <citation type="submission" date="2023-01" db="EMBL/GenBank/DDBJ databases">
        <title>Key to firefly adult light organ development and bioluminescence: homeobox transcription factors regulate luciferase expression and transportation to peroxisome.</title>
        <authorList>
            <person name="Fu X."/>
        </authorList>
    </citation>
    <scope>NUCLEOTIDE SEQUENCE [LARGE SCALE GENOMIC DNA]</scope>
</reference>
<dbReference type="InterPro" id="IPR051954">
    <property type="entry name" value="tRNA_methyltransferase_THADA"/>
</dbReference>
<comment type="caution">
    <text evidence="2">The sequence shown here is derived from an EMBL/GenBank/DDBJ whole genome shotgun (WGS) entry which is preliminary data.</text>
</comment>
<dbReference type="EMBL" id="JARPUR010000008">
    <property type="protein sequence ID" value="KAK4872066.1"/>
    <property type="molecule type" value="Genomic_DNA"/>
</dbReference>
<dbReference type="Proteomes" id="UP001353858">
    <property type="component" value="Unassembled WGS sequence"/>
</dbReference>